<evidence type="ECO:0000256" key="1">
    <source>
        <dbReference type="SAM" id="MobiDB-lite"/>
    </source>
</evidence>
<protein>
    <submittedName>
        <fullName evidence="3">Uncharacterized protein</fullName>
    </submittedName>
</protein>
<dbReference type="RefSeq" id="WP_093140144.1">
    <property type="nucleotide sequence ID" value="NZ_FOXF01000003.1"/>
</dbReference>
<sequence>MSAKSDFKNKNAVNLKLRVFLLVIAIIFLLVSLIFLSDWYIVIFFALAALAANYTVEGMRHVMCYKGQSAEPGNPERDPYADLDRYDSDCEE</sequence>
<feature type="region of interest" description="Disordered" evidence="1">
    <location>
        <begin position="68"/>
        <end position="92"/>
    </location>
</feature>
<reference evidence="3 4" key="1">
    <citation type="submission" date="2016-10" db="EMBL/GenBank/DDBJ databases">
        <authorList>
            <person name="Varghese N."/>
            <person name="Submissions S."/>
        </authorList>
    </citation>
    <scope>NUCLEOTIDE SEQUENCE [LARGE SCALE GENOMIC DNA]</scope>
    <source>
        <strain evidence="3 4">DSM 1361</strain>
    </source>
</reference>
<dbReference type="EMBL" id="FOXF01000003">
    <property type="protein sequence ID" value="SFP03328.1"/>
    <property type="molecule type" value="Genomic_DNA"/>
</dbReference>
<evidence type="ECO:0000313" key="3">
    <source>
        <dbReference type="EMBL" id="SFP03328.1"/>
    </source>
</evidence>
<gene>
    <name evidence="3" type="ORF">SAMN02910344_00235</name>
</gene>
<organism evidence="3 4">
    <name type="scientific">Ruminobacter amylophilus</name>
    <dbReference type="NCBI Taxonomy" id="867"/>
    <lineage>
        <taxon>Bacteria</taxon>
        <taxon>Pseudomonadati</taxon>
        <taxon>Pseudomonadota</taxon>
        <taxon>Gammaproteobacteria</taxon>
        <taxon>Aeromonadales</taxon>
        <taxon>Succinivibrionaceae</taxon>
        <taxon>Ruminobacter</taxon>
    </lineage>
</organism>
<proteinExistence type="predicted"/>
<feature type="transmembrane region" description="Helical" evidence="2">
    <location>
        <begin position="12"/>
        <end position="33"/>
    </location>
</feature>
<accession>A0A662ZHS6</accession>
<keyword evidence="4" id="KW-1185">Reference proteome</keyword>
<dbReference type="AlphaFoldDB" id="A0A662ZHS6"/>
<keyword evidence="2" id="KW-1133">Transmembrane helix</keyword>
<feature type="transmembrane region" description="Helical" evidence="2">
    <location>
        <begin position="39"/>
        <end position="56"/>
    </location>
</feature>
<feature type="compositionally biased region" description="Basic and acidic residues" evidence="1">
    <location>
        <begin position="74"/>
        <end position="92"/>
    </location>
</feature>
<evidence type="ECO:0000256" key="2">
    <source>
        <dbReference type="SAM" id="Phobius"/>
    </source>
</evidence>
<name>A0A662ZHS6_9GAMM</name>
<keyword evidence="2" id="KW-0812">Transmembrane</keyword>
<evidence type="ECO:0000313" key="4">
    <source>
        <dbReference type="Proteomes" id="UP000243745"/>
    </source>
</evidence>
<keyword evidence="2" id="KW-0472">Membrane</keyword>
<dbReference type="Proteomes" id="UP000243745">
    <property type="component" value="Unassembled WGS sequence"/>
</dbReference>